<proteinExistence type="predicted"/>
<evidence type="ECO:0000313" key="2">
    <source>
        <dbReference type="Proteomes" id="UP000235371"/>
    </source>
</evidence>
<dbReference type="InParanoid" id="A0A2J6SKS7"/>
<feature type="non-terminal residue" evidence="1">
    <location>
        <position position="76"/>
    </location>
</feature>
<dbReference type="Proteomes" id="UP000235371">
    <property type="component" value="Unassembled WGS sequence"/>
</dbReference>
<dbReference type="RefSeq" id="XP_024728261.1">
    <property type="nucleotide sequence ID" value="XM_024873137.1"/>
</dbReference>
<name>A0A2J6SKS7_9HELO</name>
<dbReference type="EMBL" id="KZ613912">
    <property type="protein sequence ID" value="PMD51357.1"/>
    <property type="molecule type" value="Genomic_DNA"/>
</dbReference>
<accession>A0A2J6SKS7</accession>
<organism evidence="1 2">
    <name type="scientific">Hyaloscypha bicolor E</name>
    <dbReference type="NCBI Taxonomy" id="1095630"/>
    <lineage>
        <taxon>Eukaryota</taxon>
        <taxon>Fungi</taxon>
        <taxon>Dikarya</taxon>
        <taxon>Ascomycota</taxon>
        <taxon>Pezizomycotina</taxon>
        <taxon>Leotiomycetes</taxon>
        <taxon>Helotiales</taxon>
        <taxon>Hyaloscyphaceae</taxon>
        <taxon>Hyaloscypha</taxon>
        <taxon>Hyaloscypha bicolor</taxon>
    </lineage>
</organism>
<protein>
    <submittedName>
        <fullName evidence="1">Uncharacterized protein</fullName>
    </submittedName>
</protein>
<evidence type="ECO:0000313" key="1">
    <source>
        <dbReference type="EMBL" id="PMD51357.1"/>
    </source>
</evidence>
<feature type="non-terminal residue" evidence="1">
    <location>
        <position position="1"/>
    </location>
</feature>
<gene>
    <name evidence="1" type="ORF">K444DRAFT_487072</name>
</gene>
<keyword evidence="2" id="KW-1185">Reference proteome</keyword>
<dbReference type="OrthoDB" id="294702at2759"/>
<reference evidence="1 2" key="1">
    <citation type="submission" date="2016-04" db="EMBL/GenBank/DDBJ databases">
        <title>A degradative enzymes factory behind the ericoid mycorrhizal symbiosis.</title>
        <authorList>
            <consortium name="DOE Joint Genome Institute"/>
            <person name="Martino E."/>
            <person name="Morin E."/>
            <person name="Grelet G."/>
            <person name="Kuo A."/>
            <person name="Kohler A."/>
            <person name="Daghino S."/>
            <person name="Barry K."/>
            <person name="Choi C."/>
            <person name="Cichocki N."/>
            <person name="Clum A."/>
            <person name="Copeland A."/>
            <person name="Hainaut M."/>
            <person name="Haridas S."/>
            <person name="Labutti K."/>
            <person name="Lindquist E."/>
            <person name="Lipzen A."/>
            <person name="Khouja H.-R."/>
            <person name="Murat C."/>
            <person name="Ohm R."/>
            <person name="Olson A."/>
            <person name="Spatafora J."/>
            <person name="Veneault-Fourrey C."/>
            <person name="Henrissat B."/>
            <person name="Grigoriev I."/>
            <person name="Martin F."/>
            <person name="Perotto S."/>
        </authorList>
    </citation>
    <scope>NUCLEOTIDE SEQUENCE [LARGE SCALE GENOMIC DNA]</scope>
    <source>
        <strain evidence="1 2">E</strain>
    </source>
</reference>
<sequence>LGKKNQFEKQILANTPARFIKGNAAREYQQVYNASMAVGNGTEGRRAIVLKVLERMPEKENMLQRELKLPSVSRFV</sequence>
<dbReference type="AlphaFoldDB" id="A0A2J6SKS7"/>
<dbReference type="GeneID" id="36581217"/>